<keyword evidence="5" id="KW-1185">Reference proteome</keyword>
<evidence type="ECO:0000313" key="4">
    <source>
        <dbReference type="EMBL" id="RLK61890.1"/>
    </source>
</evidence>
<dbReference type="RefSeq" id="WP_121390461.1">
    <property type="nucleotide sequence ID" value="NZ_RCDD01000001.1"/>
</dbReference>
<dbReference type="PANTHER" id="PTHR30055:SF226">
    <property type="entry name" value="HTH-TYPE TRANSCRIPTIONAL REGULATOR PKSA"/>
    <property type="match status" value="1"/>
</dbReference>
<dbReference type="InterPro" id="IPR036271">
    <property type="entry name" value="Tet_transcr_reg_TetR-rel_C_sf"/>
</dbReference>
<feature type="DNA-binding region" description="H-T-H motif" evidence="2">
    <location>
        <begin position="35"/>
        <end position="54"/>
    </location>
</feature>
<organism evidence="4 5">
    <name type="scientific">Actinokineospora cianjurensis</name>
    <dbReference type="NCBI Taxonomy" id="585224"/>
    <lineage>
        <taxon>Bacteria</taxon>
        <taxon>Bacillati</taxon>
        <taxon>Actinomycetota</taxon>
        <taxon>Actinomycetes</taxon>
        <taxon>Pseudonocardiales</taxon>
        <taxon>Pseudonocardiaceae</taxon>
        <taxon>Actinokineospora</taxon>
    </lineage>
</organism>
<evidence type="ECO:0000259" key="3">
    <source>
        <dbReference type="PROSITE" id="PS50977"/>
    </source>
</evidence>
<evidence type="ECO:0000313" key="5">
    <source>
        <dbReference type="Proteomes" id="UP000282454"/>
    </source>
</evidence>
<dbReference type="EMBL" id="RCDD01000001">
    <property type="protein sequence ID" value="RLK61890.1"/>
    <property type="molecule type" value="Genomic_DNA"/>
</dbReference>
<gene>
    <name evidence="4" type="ORF">CLV68_2434</name>
</gene>
<dbReference type="OrthoDB" id="9806334at2"/>
<dbReference type="AlphaFoldDB" id="A0A421BC37"/>
<comment type="caution">
    <text evidence="4">The sequence shown here is derived from an EMBL/GenBank/DDBJ whole genome shotgun (WGS) entry which is preliminary data.</text>
</comment>
<sequence>MTRSTRRAETSRQSRRLLVEAATALFAERGYRRTTFEDIATRSGVSRGSIPWHFGSKEGLLAAVVEDIATRLTTTAGALDPGTVDQVLATLTAFTRAPSTGLFAKLIVEAEDPDAPLREVYVGLHNAIRAQVRAWVTRLPRPDGVGAEELSTVLLGVVIGIHQQWRVAPGAVDLDRTYATLAALLRSAGITAPTAQ</sequence>
<accession>A0A421BC37</accession>
<dbReference type="InterPro" id="IPR001647">
    <property type="entry name" value="HTH_TetR"/>
</dbReference>
<dbReference type="SUPFAM" id="SSF46689">
    <property type="entry name" value="Homeodomain-like"/>
    <property type="match status" value="1"/>
</dbReference>
<dbReference type="PRINTS" id="PR00455">
    <property type="entry name" value="HTHTETR"/>
</dbReference>
<dbReference type="InterPro" id="IPR009057">
    <property type="entry name" value="Homeodomain-like_sf"/>
</dbReference>
<proteinExistence type="predicted"/>
<dbReference type="Pfam" id="PF00440">
    <property type="entry name" value="TetR_N"/>
    <property type="match status" value="1"/>
</dbReference>
<name>A0A421BC37_9PSEU</name>
<keyword evidence="1 2" id="KW-0238">DNA-binding</keyword>
<dbReference type="PROSITE" id="PS50977">
    <property type="entry name" value="HTH_TETR_2"/>
    <property type="match status" value="1"/>
</dbReference>
<dbReference type="SUPFAM" id="SSF48498">
    <property type="entry name" value="Tetracyclin repressor-like, C-terminal domain"/>
    <property type="match status" value="1"/>
</dbReference>
<dbReference type="PANTHER" id="PTHR30055">
    <property type="entry name" value="HTH-TYPE TRANSCRIPTIONAL REGULATOR RUTR"/>
    <property type="match status" value="1"/>
</dbReference>
<feature type="domain" description="HTH tetR-type" evidence="3">
    <location>
        <begin position="12"/>
        <end position="72"/>
    </location>
</feature>
<dbReference type="InterPro" id="IPR050109">
    <property type="entry name" value="HTH-type_TetR-like_transc_reg"/>
</dbReference>
<dbReference type="GO" id="GO:0003700">
    <property type="term" value="F:DNA-binding transcription factor activity"/>
    <property type="evidence" value="ECO:0007669"/>
    <property type="project" value="TreeGrafter"/>
</dbReference>
<dbReference type="GO" id="GO:0000976">
    <property type="term" value="F:transcription cis-regulatory region binding"/>
    <property type="evidence" value="ECO:0007669"/>
    <property type="project" value="TreeGrafter"/>
</dbReference>
<reference evidence="4 5" key="1">
    <citation type="submission" date="2018-10" db="EMBL/GenBank/DDBJ databases">
        <title>Genomic Encyclopedia of Archaeal and Bacterial Type Strains, Phase II (KMG-II): from individual species to whole genera.</title>
        <authorList>
            <person name="Goeker M."/>
        </authorList>
    </citation>
    <scope>NUCLEOTIDE SEQUENCE [LARGE SCALE GENOMIC DNA]</scope>
    <source>
        <strain evidence="4 5">DSM 45657</strain>
    </source>
</reference>
<protein>
    <submittedName>
        <fullName evidence="4">TetR family transcriptional regulator</fullName>
    </submittedName>
</protein>
<evidence type="ECO:0000256" key="2">
    <source>
        <dbReference type="PROSITE-ProRule" id="PRU00335"/>
    </source>
</evidence>
<evidence type="ECO:0000256" key="1">
    <source>
        <dbReference type="ARBA" id="ARBA00023125"/>
    </source>
</evidence>
<dbReference type="Proteomes" id="UP000282454">
    <property type="component" value="Unassembled WGS sequence"/>
</dbReference>
<dbReference type="Gene3D" id="1.10.357.10">
    <property type="entry name" value="Tetracycline Repressor, domain 2"/>
    <property type="match status" value="1"/>
</dbReference>